<dbReference type="EMBL" id="OBQJ01000007">
    <property type="protein sequence ID" value="SOC56466.1"/>
    <property type="molecule type" value="Genomic_DNA"/>
</dbReference>
<reference evidence="1 2" key="1">
    <citation type="submission" date="2017-08" db="EMBL/GenBank/DDBJ databases">
        <authorList>
            <person name="de Groot N.N."/>
        </authorList>
    </citation>
    <scope>NUCLEOTIDE SEQUENCE [LARGE SCALE GENOMIC DNA]</scope>
    <source>
        <strain evidence="1 2">USBA 855</strain>
    </source>
</reference>
<protein>
    <submittedName>
        <fullName evidence="1">Phage tail protein, P2 protein I family</fullName>
    </submittedName>
</protein>
<dbReference type="InterPro" id="IPR006521">
    <property type="entry name" value="Tail_protein_I"/>
</dbReference>
<dbReference type="Proteomes" id="UP000219023">
    <property type="component" value="Unassembled WGS sequence"/>
</dbReference>
<dbReference type="RefSeq" id="WP_097023403.1">
    <property type="nucleotide sequence ID" value="NZ_OBQJ01000007.1"/>
</dbReference>
<proteinExistence type="predicted"/>
<accession>A0A285VTA9</accession>
<dbReference type="AlphaFoldDB" id="A0A285VTA9"/>
<dbReference type="OrthoDB" id="90759at2"/>
<sequence length="363" mass="40769">MTSLLPPNTTPLERRLSAVAADLERVSAPLQTLWDAQRIPANMLPWLAWAVGVDEWSRGWPEQTKRDAIDEAIPIRRLRGTVWAVRRALETLGYADVEILEHAQQDAKWRAAGGLYLDGSWLLDGSQTFLLEDAPRVVTTSWAQYALAFDIADAPFATADQRRLRARVESAAPLRSELIALIYRLSARWQARITLSAPRQVMRQRYVACRGARVHRARPLMGCWSLSGDYAPRLLDTAQRLGGDWPLTGKRPIGQALDAGWGTASIRLRQPLHVGMQASQREDWTLGETRPDRLDGKWALDENIDGHRALDGQWTFDINTLGRLNRPTLSGARTLGARHTLDSIGTTARAVLRDRRLTTEIRL</sequence>
<dbReference type="Pfam" id="PF09684">
    <property type="entry name" value="Tail_P2_I"/>
    <property type="match status" value="1"/>
</dbReference>
<evidence type="ECO:0000313" key="2">
    <source>
        <dbReference type="Proteomes" id="UP000219023"/>
    </source>
</evidence>
<dbReference type="NCBIfam" id="TIGR01634">
    <property type="entry name" value="tail_P2_I"/>
    <property type="match status" value="1"/>
</dbReference>
<name>A0A285VTA9_9GAMM</name>
<organism evidence="1 2">
    <name type="scientific">Chromohalobacter canadensis</name>
    <dbReference type="NCBI Taxonomy" id="141389"/>
    <lineage>
        <taxon>Bacteria</taxon>
        <taxon>Pseudomonadati</taxon>
        <taxon>Pseudomonadota</taxon>
        <taxon>Gammaproteobacteria</taxon>
        <taxon>Oceanospirillales</taxon>
        <taxon>Halomonadaceae</taxon>
        <taxon>Chromohalobacter</taxon>
    </lineage>
</organism>
<evidence type="ECO:0000313" key="1">
    <source>
        <dbReference type="EMBL" id="SOC56466.1"/>
    </source>
</evidence>
<gene>
    <name evidence="1" type="ORF">SAMN05421509_10762</name>
</gene>